<feature type="compositionally biased region" description="Basic residues" evidence="1">
    <location>
        <begin position="175"/>
        <end position="191"/>
    </location>
</feature>
<proteinExistence type="predicted"/>
<keyword evidence="3" id="KW-1185">Reference proteome</keyword>
<name>A0AAV2ETA7_9ROSI</name>
<sequence length="203" mass="22137">MMNLDVYHSLIFGKHRLDDRDNYWGSDYFHVAASEAEASAIGGGDHGIDEDDILYAELSRQVLLLTADDDEDDVTTFEEEAQRRRFDDGSSGYGNFVMGMKRSTSVNSNEGYNNSWSNFGSAVADFTAGMNQLPYFNLWESSSAAGGGASWQGNSSWGSAALNTGTGVFIPHVANSKRRHRRGKKNGKKRAGGSSKQAGESKQ</sequence>
<accession>A0AAV2ETA7</accession>
<reference evidence="2 3" key="1">
    <citation type="submission" date="2024-04" db="EMBL/GenBank/DDBJ databases">
        <authorList>
            <person name="Fracassetti M."/>
        </authorList>
    </citation>
    <scope>NUCLEOTIDE SEQUENCE [LARGE SCALE GENOMIC DNA]</scope>
</reference>
<dbReference type="PANTHER" id="PTHR34956">
    <property type="entry name" value="OS05G0397300 PROTEIN"/>
    <property type="match status" value="1"/>
</dbReference>
<dbReference type="EMBL" id="OZ034818">
    <property type="protein sequence ID" value="CAL1388720.1"/>
    <property type="molecule type" value="Genomic_DNA"/>
</dbReference>
<dbReference type="Proteomes" id="UP001497516">
    <property type="component" value="Chromosome 5"/>
</dbReference>
<gene>
    <name evidence="2" type="ORF">LTRI10_LOCUS29633</name>
</gene>
<evidence type="ECO:0000313" key="2">
    <source>
        <dbReference type="EMBL" id="CAL1388720.1"/>
    </source>
</evidence>
<organism evidence="2 3">
    <name type="scientific">Linum trigynum</name>
    <dbReference type="NCBI Taxonomy" id="586398"/>
    <lineage>
        <taxon>Eukaryota</taxon>
        <taxon>Viridiplantae</taxon>
        <taxon>Streptophyta</taxon>
        <taxon>Embryophyta</taxon>
        <taxon>Tracheophyta</taxon>
        <taxon>Spermatophyta</taxon>
        <taxon>Magnoliopsida</taxon>
        <taxon>eudicotyledons</taxon>
        <taxon>Gunneridae</taxon>
        <taxon>Pentapetalae</taxon>
        <taxon>rosids</taxon>
        <taxon>fabids</taxon>
        <taxon>Malpighiales</taxon>
        <taxon>Linaceae</taxon>
        <taxon>Linum</taxon>
    </lineage>
</organism>
<evidence type="ECO:0000313" key="3">
    <source>
        <dbReference type="Proteomes" id="UP001497516"/>
    </source>
</evidence>
<feature type="region of interest" description="Disordered" evidence="1">
    <location>
        <begin position="170"/>
        <end position="203"/>
    </location>
</feature>
<evidence type="ECO:0000256" key="1">
    <source>
        <dbReference type="SAM" id="MobiDB-lite"/>
    </source>
</evidence>
<protein>
    <submittedName>
        <fullName evidence="2">Uncharacterized protein</fullName>
    </submittedName>
</protein>
<dbReference type="AlphaFoldDB" id="A0AAV2ETA7"/>
<dbReference type="PANTHER" id="PTHR34956:SF1">
    <property type="entry name" value="DUF4005 DOMAIN-CONTAINING PROTEIN"/>
    <property type="match status" value="1"/>
</dbReference>